<dbReference type="SUPFAM" id="SSF141371">
    <property type="entry name" value="PilZ domain-like"/>
    <property type="match status" value="1"/>
</dbReference>
<feature type="domain" description="HAMP" evidence="6">
    <location>
        <begin position="317"/>
        <end position="370"/>
    </location>
</feature>
<keyword evidence="4" id="KW-1133">Transmembrane helix</keyword>
<evidence type="ECO:0000256" key="4">
    <source>
        <dbReference type="SAM" id="Phobius"/>
    </source>
</evidence>
<dbReference type="Pfam" id="PF00672">
    <property type="entry name" value="HAMP"/>
    <property type="match status" value="1"/>
</dbReference>
<dbReference type="PROSITE" id="PS50885">
    <property type="entry name" value="HAMP"/>
    <property type="match status" value="1"/>
</dbReference>
<dbReference type="Gene3D" id="1.10.287.950">
    <property type="entry name" value="Methyl-accepting chemotaxis protein"/>
    <property type="match status" value="1"/>
</dbReference>
<proteinExistence type="inferred from homology"/>
<comment type="similarity">
    <text evidence="2">Belongs to the methyl-accepting chemotaxis (MCP) protein family.</text>
</comment>
<reference evidence="7 8" key="1">
    <citation type="journal article" date="2018" name="Arch. Microbiol.">
        <title>New insights into the metabolic potential of the phototrophic purple bacterium Rhodopila globiformis DSM 161(T) from its draft genome sequence and evidence for a vanadium-dependent nitrogenase.</title>
        <authorList>
            <person name="Imhoff J.F."/>
            <person name="Rahn T."/>
            <person name="Kunzel S."/>
            <person name="Neulinger S.C."/>
        </authorList>
    </citation>
    <scope>NUCLEOTIDE SEQUENCE [LARGE SCALE GENOMIC DNA]</scope>
    <source>
        <strain evidence="7 8">DSM 161</strain>
    </source>
</reference>
<evidence type="ECO:0000259" key="5">
    <source>
        <dbReference type="PROSITE" id="PS50111"/>
    </source>
</evidence>
<evidence type="ECO:0000256" key="1">
    <source>
        <dbReference type="ARBA" id="ARBA00023224"/>
    </source>
</evidence>
<keyword evidence="4" id="KW-0472">Membrane</keyword>
<evidence type="ECO:0000256" key="2">
    <source>
        <dbReference type="ARBA" id="ARBA00029447"/>
    </source>
</evidence>
<name>A0A2S6NJ97_RHOGL</name>
<comment type="caution">
    <text evidence="7">The sequence shown here is derived from an EMBL/GenBank/DDBJ whole genome shotgun (WGS) entry which is preliminary data.</text>
</comment>
<feature type="transmembrane region" description="Helical" evidence="4">
    <location>
        <begin position="36"/>
        <end position="57"/>
    </location>
</feature>
<dbReference type="CDD" id="cd06225">
    <property type="entry name" value="HAMP"/>
    <property type="match status" value="1"/>
</dbReference>
<dbReference type="GO" id="GO:0007165">
    <property type="term" value="P:signal transduction"/>
    <property type="evidence" value="ECO:0007669"/>
    <property type="project" value="UniProtKB-KW"/>
</dbReference>
<evidence type="ECO:0000259" key="6">
    <source>
        <dbReference type="PROSITE" id="PS50885"/>
    </source>
</evidence>
<gene>
    <name evidence="7" type="ORF">CCS01_09850</name>
</gene>
<keyword evidence="8" id="KW-1185">Reference proteome</keyword>
<organism evidence="7 8">
    <name type="scientific">Rhodopila globiformis</name>
    <name type="common">Rhodopseudomonas globiformis</name>
    <dbReference type="NCBI Taxonomy" id="1071"/>
    <lineage>
        <taxon>Bacteria</taxon>
        <taxon>Pseudomonadati</taxon>
        <taxon>Pseudomonadota</taxon>
        <taxon>Alphaproteobacteria</taxon>
        <taxon>Acetobacterales</taxon>
        <taxon>Acetobacteraceae</taxon>
        <taxon>Rhodopila</taxon>
    </lineage>
</organism>
<dbReference type="InterPro" id="IPR004089">
    <property type="entry name" value="MCPsignal_dom"/>
</dbReference>
<accession>A0A2S6NJ97</accession>
<dbReference type="SMART" id="SM00304">
    <property type="entry name" value="HAMP"/>
    <property type="match status" value="1"/>
</dbReference>
<sequence>MVTSCPDSCGDRRIIRPVPECAVMPSLASLRLAPKIGLSIALFLLPIALILALLASGQNKDIAFASMEVSGARALAVLGGIQAGIDRALQSNASYTPQGGAELASADFATLSLGQDATGLAQVLRDAEGAARLGTARAGLRDLQSRVGDHSNLILGNVLDTYYLTDVVLNRLPDLLDRLADIGKLAAAQGTSVEARAEFLIALGELSAVLDGLDASMHATANDDPTGLRKTTLLRDYLPLHADLAALVERLHASADAGGSAALLDRCAGFMQQATADLERALAGRVSHLGMVQDLAFAATFVLFGLAAAGMLLVIRSGVVRPVNALCLATRRLARGELDAPVPLRDASDEVAELARDIAAFRQALINKAGLETDRVHAAQVQSQRHAAIGNLTRDFNTAIGGQLCGLSSALQQMRATTDAVAARAEGTSRDAGDLAGRARLADQNTQAVAAATEQLAASSREIAAAVARSTEAGRQMQAQTEQAGSVMAELTEVVDGMARVIELISSIASQTNLLALNATIEAARAGEAGKGFAVVASEVKALAGQTARATEDIGRQVGAVQGSAGRAVDLMRLVAGQVGMVEASGTAIAAAIEQQGSATQDISRNVQETALSIQEVAQRMGGLGDDADATKESAEVMMASFQRMANQADGLHKEIEAFLGSLAQAADRRMHERHPVDDAVEITSAEGQVFQGRATDLGEGGVAVHCNASWPAGEDVRVGGLTSQPLRARVVASGNGLLRLHFCYDLQTQAAIEALIRRRFPPAVGQAA</sequence>
<evidence type="ECO:0000256" key="3">
    <source>
        <dbReference type="PROSITE-ProRule" id="PRU00284"/>
    </source>
</evidence>
<dbReference type="PANTHER" id="PTHR32089">
    <property type="entry name" value="METHYL-ACCEPTING CHEMOTAXIS PROTEIN MCPB"/>
    <property type="match status" value="1"/>
</dbReference>
<feature type="domain" description="Methyl-accepting transducer" evidence="5">
    <location>
        <begin position="410"/>
        <end position="636"/>
    </location>
</feature>
<keyword evidence="4" id="KW-0812">Transmembrane</keyword>
<feature type="transmembrane region" description="Helical" evidence="4">
    <location>
        <begin position="295"/>
        <end position="315"/>
    </location>
</feature>
<dbReference type="Gene3D" id="2.40.10.220">
    <property type="entry name" value="predicted glycosyltransferase like domains"/>
    <property type="match status" value="1"/>
</dbReference>
<dbReference type="Pfam" id="PF07238">
    <property type="entry name" value="PilZ"/>
    <property type="match status" value="1"/>
</dbReference>
<dbReference type="EMBL" id="NHRY01000093">
    <property type="protein sequence ID" value="PPQ34682.1"/>
    <property type="molecule type" value="Genomic_DNA"/>
</dbReference>
<evidence type="ECO:0000313" key="7">
    <source>
        <dbReference type="EMBL" id="PPQ34682.1"/>
    </source>
</evidence>
<dbReference type="GO" id="GO:0035438">
    <property type="term" value="F:cyclic-di-GMP binding"/>
    <property type="evidence" value="ECO:0007669"/>
    <property type="project" value="InterPro"/>
</dbReference>
<dbReference type="Pfam" id="PF00015">
    <property type="entry name" value="MCPsignal"/>
    <property type="match status" value="1"/>
</dbReference>
<evidence type="ECO:0000313" key="8">
    <source>
        <dbReference type="Proteomes" id="UP000239724"/>
    </source>
</evidence>
<dbReference type="PROSITE" id="PS50111">
    <property type="entry name" value="CHEMOTAXIS_TRANSDUC_2"/>
    <property type="match status" value="1"/>
</dbReference>
<dbReference type="Gene3D" id="6.10.340.10">
    <property type="match status" value="1"/>
</dbReference>
<protein>
    <recommendedName>
        <fullName evidence="9">HAMP domain-containing protein</fullName>
    </recommendedName>
</protein>
<dbReference type="InterPro" id="IPR003660">
    <property type="entry name" value="HAMP_dom"/>
</dbReference>
<dbReference type="SUPFAM" id="SSF158472">
    <property type="entry name" value="HAMP domain-like"/>
    <property type="match status" value="1"/>
</dbReference>
<evidence type="ECO:0008006" key="9">
    <source>
        <dbReference type="Google" id="ProtNLM"/>
    </source>
</evidence>
<keyword evidence="1 3" id="KW-0807">Transducer</keyword>
<dbReference type="Proteomes" id="UP000239724">
    <property type="component" value="Unassembled WGS sequence"/>
</dbReference>
<dbReference type="InterPro" id="IPR009875">
    <property type="entry name" value="PilZ_domain"/>
</dbReference>
<dbReference type="AlphaFoldDB" id="A0A2S6NJ97"/>
<dbReference type="PANTHER" id="PTHR32089:SF112">
    <property type="entry name" value="LYSOZYME-LIKE PROTEIN-RELATED"/>
    <property type="match status" value="1"/>
</dbReference>
<dbReference type="GO" id="GO:0016020">
    <property type="term" value="C:membrane"/>
    <property type="evidence" value="ECO:0007669"/>
    <property type="project" value="InterPro"/>
</dbReference>
<dbReference type="SUPFAM" id="SSF58104">
    <property type="entry name" value="Methyl-accepting chemotaxis protein (MCP) signaling domain"/>
    <property type="match status" value="1"/>
</dbReference>
<dbReference type="SMART" id="SM00283">
    <property type="entry name" value="MA"/>
    <property type="match status" value="1"/>
</dbReference>